<dbReference type="InterPro" id="IPR006366">
    <property type="entry name" value="CobA/CysG_C"/>
</dbReference>
<dbReference type="CDD" id="cd11642">
    <property type="entry name" value="SUMT"/>
    <property type="match status" value="1"/>
</dbReference>
<dbReference type="Gene3D" id="3.40.1010.10">
    <property type="entry name" value="Cobalt-precorrin-4 Transmethylase, Domain 1"/>
    <property type="match status" value="1"/>
</dbReference>
<dbReference type="InterPro" id="IPR035996">
    <property type="entry name" value="4pyrrol_Methylase_sf"/>
</dbReference>
<dbReference type="InterPro" id="IPR014777">
    <property type="entry name" value="4pyrrole_Mease_sub1"/>
</dbReference>
<evidence type="ECO:0000256" key="7">
    <source>
        <dbReference type="ARBA" id="ARBA00025705"/>
    </source>
</evidence>
<gene>
    <name evidence="9" type="primary">cobA</name>
    <name evidence="9" type="ORF">QPJ95_15650</name>
</gene>
<comment type="pathway">
    <text evidence="7">Porphyrin-containing compound metabolism; siroheme biosynthesis; precorrin-2 from uroporphyrinogen III: step 1/1.</text>
</comment>
<feature type="domain" description="Tetrapyrrole methylase" evidence="8">
    <location>
        <begin position="21"/>
        <end position="230"/>
    </location>
</feature>
<name>A0A9Y2P5J7_9RHOB</name>
<evidence type="ECO:0000313" key="10">
    <source>
        <dbReference type="Proteomes" id="UP001238334"/>
    </source>
</evidence>
<sequence length="272" mass="28655">MPQPTAAPTLAGRMCMQSGQVVFAGSGPGDPDLLTLKALAALQQAEVILFDRLVSPEILELAGPQAILENVGKEGFGAQVSQQHICNRLITHAQAGKRVLRLKSGDATLFGRLDEELSACDAAGVRYQIVPGITAASAAVAGIGQSLTQRGRNSSVRYLTGHDTQGFADHDWQALARPGEVAAIYMGKKSARFVQGRLLMHGANPATAVTVVENASRTNQRVLETTLGQLPADLAEARFDGPALTFLGLAPRASLTALPDLPVQTDLKMELA</sequence>
<dbReference type="SUPFAM" id="SSF53790">
    <property type="entry name" value="Tetrapyrrole methylase"/>
    <property type="match status" value="1"/>
</dbReference>
<dbReference type="GO" id="GO:0032259">
    <property type="term" value="P:methylation"/>
    <property type="evidence" value="ECO:0007669"/>
    <property type="project" value="UniProtKB-KW"/>
</dbReference>
<dbReference type="PANTHER" id="PTHR45790">
    <property type="entry name" value="SIROHEME SYNTHASE-RELATED"/>
    <property type="match status" value="1"/>
</dbReference>
<keyword evidence="4 9" id="KW-0808">Transferase</keyword>
<proteinExistence type="inferred from homology"/>
<dbReference type="EMBL" id="CP127247">
    <property type="protein sequence ID" value="WIY24048.1"/>
    <property type="molecule type" value="Genomic_DNA"/>
</dbReference>
<dbReference type="InterPro" id="IPR050161">
    <property type="entry name" value="Siro_Cobalamin_biosynth"/>
</dbReference>
<dbReference type="GO" id="GO:0019354">
    <property type="term" value="P:siroheme biosynthetic process"/>
    <property type="evidence" value="ECO:0007669"/>
    <property type="project" value="InterPro"/>
</dbReference>
<dbReference type="KEGG" id="ppso:QPJ95_15650"/>
<dbReference type="InterPro" id="IPR014776">
    <property type="entry name" value="4pyrrole_Mease_sub2"/>
</dbReference>
<keyword evidence="3 9" id="KW-0489">Methyltransferase</keyword>
<dbReference type="Proteomes" id="UP001238334">
    <property type="component" value="Chromosome"/>
</dbReference>
<evidence type="ECO:0000256" key="5">
    <source>
        <dbReference type="ARBA" id="ARBA00022691"/>
    </source>
</evidence>
<dbReference type="GO" id="GO:0004851">
    <property type="term" value="F:uroporphyrin-III C-methyltransferase activity"/>
    <property type="evidence" value="ECO:0007669"/>
    <property type="project" value="UniProtKB-EC"/>
</dbReference>
<dbReference type="InterPro" id="IPR000878">
    <property type="entry name" value="4pyrrol_Mease"/>
</dbReference>
<evidence type="ECO:0000256" key="4">
    <source>
        <dbReference type="ARBA" id="ARBA00022679"/>
    </source>
</evidence>
<dbReference type="AlphaFoldDB" id="A0A9Y2P5J7"/>
<dbReference type="FunFam" id="3.40.1010.10:FF:000001">
    <property type="entry name" value="Siroheme synthase"/>
    <property type="match status" value="1"/>
</dbReference>
<dbReference type="NCBIfam" id="NF004790">
    <property type="entry name" value="PRK06136.1"/>
    <property type="match status" value="1"/>
</dbReference>
<evidence type="ECO:0000259" key="8">
    <source>
        <dbReference type="Pfam" id="PF00590"/>
    </source>
</evidence>
<dbReference type="Pfam" id="PF00590">
    <property type="entry name" value="TP_methylase"/>
    <property type="match status" value="1"/>
</dbReference>
<evidence type="ECO:0000256" key="3">
    <source>
        <dbReference type="ARBA" id="ARBA00022603"/>
    </source>
</evidence>
<evidence type="ECO:0000256" key="1">
    <source>
        <dbReference type="ARBA" id="ARBA00005879"/>
    </source>
</evidence>
<evidence type="ECO:0000313" key="9">
    <source>
        <dbReference type="EMBL" id="WIY24048.1"/>
    </source>
</evidence>
<evidence type="ECO:0000256" key="2">
    <source>
        <dbReference type="ARBA" id="ARBA00012162"/>
    </source>
</evidence>
<organism evidence="9 10">
    <name type="scientific">Parasedimentitalea psychrophila</name>
    <dbReference type="NCBI Taxonomy" id="2997337"/>
    <lineage>
        <taxon>Bacteria</taxon>
        <taxon>Pseudomonadati</taxon>
        <taxon>Pseudomonadota</taxon>
        <taxon>Alphaproteobacteria</taxon>
        <taxon>Rhodobacterales</taxon>
        <taxon>Paracoccaceae</taxon>
        <taxon>Parasedimentitalea</taxon>
    </lineage>
</organism>
<dbReference type="RefSeq" id="WP_270917052.1">
    <property type="nucleotide sequence ID" value="NZ_CP127247.1"/>
</dbReference>
<dbReference type="NCBIfam" id="TIGR01469">
    <property type="entry name" value="cobA_cysG_Cterm"/>
    <property type="match status" value="1"/>
</dbReference>
<keyword evidence="10" id="KW-1185">Reference proteome</keyword>
<protein>
    <recommendedName>
        <fullName evidence="2">uroporphyrinogen-III C-methyltransferase</fullName>
        <ecNumber evidence="2">2.1.1.107</ecNumber>
    </recommendedName>
</protein>
<dbReference type="Gene3D" id="3.30.950.10">
    <property type="entry name" value="Methyltransferase, Cobalt-precorrin-4 Transmethylase, Domain 2"/>
    <property type="match status" value="1"/>
</dbReference>
<dbReference type="PANTHER" id="PTHR45790:SF3">
    <property type="entry name" value="S-ADENOSYL-L-METHIONINE-DEPENDENT UROPORPHYRINOGEN III METHYLTRANSFERASE, CHLOROPLASTIC"/>
    <property type="match status" value="1"/>
</dbReference>
<comment type="similarity">
    <text evidence="1">Belongs to the precorrin methyltransferase family.</text>
</comment>
<accession>A0A9Y2P5J7</accession>
<dbReference type="EC" id="2.1.1.107" evidence="2"/>
<keyword evidence="5" id="KW-0949">S-adenosyl-L-methionine</keyword>
<keyword evidence="6" id="KW-0627">Porphyrin biosynthesis</keyword>
<reference evidence="9 10" key="1">
    <citation type="submission" date="2023-06" db="EMBL/GenBank/DDBJ databases">
        <title>Parasedimentitalea psychrophila sp. nov., a psychrophilic bacterium isolated from deep-sea sediment.</title>
        <authorList>
            <person name="Li A."/>
        </authorList>
    </citation>
    <scope>NUCLEOTIDE SEQUENCE [LARGE SCALE GENOMIC DNA]</scope>
    <source>
        <strain evidence="9 10">QS115</strain>
    </source>
</reference>
<evidence type="ECO:0000256" key="6">
    <source>
        <dbReference type="ARBA" id="ARBA00023244"/>
    </source>
</evidence>